<gene>
    <name evidence="1" type="ORF">DR950_12810</name>
</gene>
<evidence type="ECO:0000313" key="1">
    <source>
        <dbReference type="EMBL" id="RGD62844.1"/>
    </source>
</evidence>
<accession>A0A373A4X5</accession>
<dbReference type="Proteomes" id="UP000263377">
    <property type="component" value="Unassembled WGS sequence"/>
</dbReference>
<evidence type="ECO:0008006" key="3">
    <source>
        <dbReference type="Google" id="ProtNLM"/>
    </source>
</evidence>
<reference evidence="1 2" key="1">
    <citation type="submission" date="2018-08" db="EMBL/GenBank/DDBJ databases">
        <title>Diversity &amp; Physiological Properties of Lignin-Decomposing Actinobacteria from Soil.</title>
        <authorList>
            <person name="Roh S.G."/>
            <person name="Kim S.B."/>
        </authorList>
    </citation>
    <scope>NUCLEOTIDE SEQUENCE [LARGE SCALE GENOMIC DNA]</scope>
    <source>
        <strain evidence="1 2">MMS17-GH009</strain>
    </source>
</reference>
<name>A0A373A4X5_9ACTN</name>
<comment type="caution">
    <text evidence="1">The sequence shown here is derived from an EMBL/GenBank/DDBJ whole genome shotgun (WGS) entry which is preliminary data.</text>
</comment>
<organism evidence="1 2">
    <name type="scientific">Kitasatospora xanthocidica</name>
    <dbReference type="NCBI Taxonomy" id="83382"/>
    <lineage>
        <taxon>Bacteria</taxon>
        <taxon>Bacillati</taxon>
        <taxon>Actinomycetota</taxon>
        <taxon>Actinomycetes</taxon>
        <taxon>Kitasatosporales</taxon>
        <taxon>Streptomycetaceae</taxon>
        <taxon>Kitasatospora</taxon>
    </lineage>
</organism>
<evidence type="ECO:0000313" key="2">
    <source>
        <dbReference type="Proteomes" id="UP000263377"/>
    </source>
</evidence>
<proteinExistence type="predicted"/>
<dbReference type="SUPFAM" id="SSF47203">
    <property type="entry name" value="Acyl-CoA dehydrogenase C-terminal domain-like"/>
    <property type="match status" value="1"/>
</dbReference>
<dbReference type="GO" id="GO:0016627">
    <property type="term" value="F:oxidoreductase activity, acting on the CH-CH group of donors"/>
    <property type="evidence" value="ECO:0007669"/>
    <property type="project" value="InterPro"/>
</dbReference>
<dbReference type="EMBL" id="QVIG01000001">
    <property type="protein sequence ID" value="RGD62844.1"/>
    <property type="molecule type" value="Genomic_DNA"/>
</dbReference>
<sequence length="221" mass="22908">MWPRCQDAARQRGLAPALRLLASALTPGLLPCGPGGHTVADARTFAEAGGLWVAGAARPRRPADEAVLSRTALPGGEVVAATVTTAPPARRGAAEREAGAAFVLGLAWVRLGLSESLRSACLGYLGRRRSGDSYLLQQQLVKGTVAEAVADHLEVRAVLSGAGPGDLPAAVLADVHARITAADREQVRLLGASGYLRDGPGMPCYLSELLAEVHVTGEEPR</sequence>
<dbReference type="InterPro" id="IPR036250">
    <property type="entry name" value="AcylCo_DH-like_C"/>
</dbReference>
<protein>
    <recommendedName>
        <fullName evidence="3">Acyl-CoA dehydrogenase/oxidase C-terminal domain-containing protein</fullName>
    </recommendedName>
</protein>
<keyword evidence="2" id="KW-1185">Reference proteome</keyword>
<dbReference type="AlphaFoldDB" id="A0A373A4X5"/>